<feature type="region of interest" description="Disordered" evidence="1">
    <location>
        <begin position="292"/>
        <end position="377"/>
    </location>
</feature>
<dbReference type="AlphaFoldDB" id="A0AAD7TUN6"/>
<feature type="compositionally biased region" description="Polar residues" evidence="1">
    <location>
        <begin position="222"/>
        <end position="235"/>
    </location>
</feature>
<feature type="compositionally biased region" description="Low complexity" evidence="1">
    <location>
        <begin position="351"/>
        <end position="366"/>
    </location>
</feature>
<feature type="compositionally biased region" description="Polar residues" evidence="1">
    <location>
        <begin position="367"/>
        <end position="377"/>
    </location>
</feature>
<dbReference type="PANTHER" id="PTHR28125:SF2">
    <property type="entry name" value="MEIOTIC EXPRESSION UP-REGULATED PROTEIN 26"/>
    <property type="match status" value="1"/>
</dbReference>
<gene>
    <name evidence="3" type="ORF">ONZ51_g6364</name>
</gene>
<keyword evidence="4" id="KW-1185">Reference proteome</keyword>
<sequence length="590" mass="63877">MSASSHSYGSSYPYAPSRGDYYSENGSYMSKGQGDVFLFSPSLCSRLSQESASQSSSSFDGLSYICSPTDASNSANIFSPSALPSSAPSGSPTMFELPVSGREPKPITRLSPSTPFQRLFNSSPGGFWQADDPLLSPISRRSGSMHDLQCGSDEDADGTEDDNIAPFSGKLESLLDYQKAQDIPDSPQDFGRASSPSSLSSLSSRSTSPSIALSSLPLPSSQTSRVSTMSCSPSNKVAPRSPLGSPFKLAPLSTDIRPGPRPTRRSARLPVMRTTRRSLAADILNQLDSHSSNLARTTRSSSPLKLSSSPAPSLCDSDDENYAPNSKPTRKRARRSQQRSTGYQSKKRRTAAPTSTVAVTVVSSSSELPTDSGDTSAYPNRTFPLSLPIHVNFPLFYRQFPVSSVIDIDLAEAYDIGLASVSDGTPNAPRDALDLYTPRFVKGRGTSKVGLCPICHESVERGGEGKKLWLSMKFSAFKYYHMQYAHGISPATGRPFSPPLAFRIVPRPNAGRLEKTQMIEGKCHKCKKWVAVEGIKDVPTKVKEIFWWKHAATCHQGSTIEGECDVFVEDKVYEAVCSIEDAEGETDTEE</sequence>
<feature type="region of interest" description="Disordered" evidence="1">
    <location>
        <begin position="131"/>
        <end position="166"/>
    </location>
</feature>
<feature type="compositionally biased region" description="Basic residues" evidence="1">
    <location>
        <begin position="328"/>
        <end position="337"/>
    </location>
</feature>
<organism evidence="3 4">
    <name type="scientific">Trametes cubensis</name>
    <dbReference type="NCBI Taxonomy" id="1111947"/>
    <lineage>
        <taxon>Eukaryota</taxon>
        <taxon>Fungi</taxon>
        <taxon>Dikarya</taxon>
        <taxon>Basidiomycota</taxon>
        <taxon>Agaricomycotina</taxon>
        <taxon>Agaricomycetes</taxon>
        <taxon>Polyporales</taxon>
        <taxon>Polyporaceae</taxon>
        <taxon>Trametes</taxon>
    </lineage>
</organism>
<dbReference type="Proteomes" id="UP001215151">
    <property type="component" value="Unassembled WGS sequence"/>
</dbReference>
<dbReference type="EMBL" id="JAPEVG010000151">
    <property type="protein sequence ID" value="KAJ8480893.1"/>
    <property type="molecule type" value="Genomic_DNA"/>
</dbReference>
<evidence type="ECO:0000313" key="3">
    <source>
        <dbReference type="EMBL" id="KAJ8480893.1"/>
    </source>
</evidence>
<feature type="compositionally biased region" description="Low complexity" evidence="1">
    <location>
        <begin position="300"/>
        <end position="314"/>
    </location>
</feature>
<feature type="region of interest" description="Disordered" evidence="1">
    <location>
        <begin position="82"/>
        <end position="115"/>
    </location>
</feature>
<proteinExistence type="predicted"/>
<feature type="compositionally biased region" description="Low complexity" evidence="1">
    <location>
        <begin position="194"/>
        <end position="221"/>
    </location>
</feature>
<feature type="compositionally biased region" description="Low complexity" evidence="1">
    <location>
        <begin position="82"/>
        <end position="92"/>
    </location>
</feature>
<dbReference type="Pfam" id="PF14616">
    <property type="entry name" value="Rua1_C"/>
    <property type="match status" value="1"/>
</dbReference>
<comment type="caution">
    <text evidence="3">The sequence shown here is derived from an EMBL/GenBank/DDBJ whole genome shotgun (WGS) entry which is preliminary data.</text>
</comment>
<accession>A0AAD7TUN6</accession>
<feature type="region of interest" description="Disordered" evidence="1">
    <location>
        <begin position="182"/>
        <end position="273"/>
    </location>
</feature>
<feature type="domain" description="Transcription regulator Rua1 C-terminal" evidence="2">
    <location>
        <begin position="431"/>
        <end position="555"/>
    </location>
</feature>
<feature type="compositionally biased region" description="Acidic residues" evidence="1">
    <location>
        <begin position="152"/>
        <end position="163"/>
    </location>
</feature>
<reference evidence="3" key="1">
    <citation type="submission" date="2022-11" db="EMBL/GenBank/DDBJ databases">
        <title>Genome Sequence of Cubamyces cubensis.</title>
        <authorList>
            <person name="Buettner E."/>
        </authorList>
    </citation>
    <scope>NUCLEOTIDE SEQUENCE</scope>
    <source>
        <strain evidence="3">MPL-01</strain>
    </source>
</reference>
<evidence type="ECO:0000259" key="2">
    <source>
        <dbReference type="Pfam" id="PF14616"/>
    </source>
</evidence>
<protein>
    <recommendedName>
        <fullName evidence="2">Transcription regulator Rua1 C-terminal domain-containing protein</fullName>
    </recommendedName>
</protein>
<name>A0AAD7TUN6_9APHY</name>
<evidence type="ECO:0000256" key="1">
    <source>
        <dbReference type="SAM" id="MobiDB-lite"/>
    </source>
</evidence>
<evidence type="ECO:0000313" key="4">
    <source>
        <dbReference type="Proteomes" id="UP001215151"/>
    </source>
</evidence>
<dbReference type="InterPro" id="IPR028012">
    <property type="entry name" value="Rua1_C"/>
</dbReference>
<dbReference type="PANTHER" id="PTHR28125">
    <property type="entry name" value="MEIOTIC EXPRESSION UP-REGULATED PROTEIN 26"/>
    <property type="match status" value="1"/>
</dbReference>